<dbReference type="FunFam" id="1.10.510.10:FF:000571">
    <property type="entry name" value="Maternal embryonic leucine zipper kinase"/>
    <property type="match status" value="1"/>
</dbReference>
<dbReference type="SMART" id="SM00220">
    <property type="entry name" value="S_TKc"/>
    <property type="match status" value="1"/>
</dbReference>
<dbReference type="OrthoDB" id="10252171at2759"/>
<dbReference type="PROSITE" id="PS00107">
    <property type="entry name" value="PROTEIN_KINASE_ATP"/>
    <property type="match status" value="1"/>
</dbReference>
<dbReference type="PIRSF" id="PIRSF037993">
    <property type="entry name" value="STPK_Pim-1"/>
    <property type="match status" value="1"/>
</dbReference>
<dbReference type="PROSITE" id="PS50011">
    <property type="entry name" value="PROTEIN_KINASE_DOM"/>
    <property type="match status" value="1"/>
</dbReference>
<dbReference type="GO" id="GO:0005634">
    <property type="term" value="C:nucleus"/>
    <property type="evidence" value="ECO:0007669"/>
    <property type="project" value="TreeGrafter"/>
</dbReference>
<feature type="domain" description="Protein kinase" evidence="8">
    <location>
        <begin position="45"/>
        <end position="357"/>
    </location>
</feature>
<evidence type="ECO:0000256" key="6">
    <source>
        <dbReference type="RuleBase" id="RU000304"/>
    </source>
</evidence>
<dbReference type="GO" id="GO:0004674">
    <property type="term" value="F:protein serine/threonine kinase activity"/>
    <property type="evidence" value="ECO:0007669"/>
    <property type="project" value="UniProtKB-KW"/>
</dbReference>
<keyword evidence="10" id="KW-1185">Reference proteome</keyword>
<evidence type="ECO:0000256" key="1">
    <source>
        <dbReference type="ARBA" id="ARBA00022741"/>
    </source>
</evidence>
<keyword evidence="2 4" id="KW-0067">ATP-binding</keyword>
<accession>A0A0C9MGM8</accession>
<dbReference type="GO" id="GO:0005829">
    <property type="term" value="C:cytosol"/>
    <property type="evidence" value="ECO:0007669"/>
    <property type="project" value="TreeGrafter"/>
</dbReference>
<keyword evidence="6" id="KW-0723">Serine/threonine-protein kinase</keyword>
<dbReference type="PANTHER" id="PTHR24346:SF72">
    <property type="entry name" value="CAMK PROTEIN KINASE"/>
    <property type="match status" value="1"/>
</dbReference>
<evidence type="ECO:0000259" key="8">
    <source>
        <dbReference type="PROSITE" id="PS50011"/>
    </source>
</evidence>
<evidence type="ECO:0000256" key="5">
    <source>
        <dbReference type="PROSITE-ProRule" id="PRU10141"/>
    </source>
</evidence>
<feature type="region of interest" description="Disordered" evidence="7">
    <location>
        <begin position="138"/>
        <end position="159"/>
    </location>
</feature>
<name>A0A0C9MGM8_9FUNG</name>
<dbReference type="FunFam" id="3.30.200.20:FF:000314">
    <property type="entry name" value="Serine/threonine protein kinase"/>
    <property type="match status" value="1"/>
</dbReference>
<evidence type="ECO:0000256" key="7">
    <source>
        <dbReference type="SAM" id="MobiDB-lite"/>
    </source>
</evidence>
<sequence>MAYQHQINYINNPAVKEQPAAPAASTQSTSHLSQYQFHPLFLANYTIGEELGSGGYGFVVSAREKKTGIERAVKFIFRNKIPAHSWVKDRELGPIPMEIYILKNVRHPSVIGYVDSYQDNNFCYLVMELHGTSWSSTSTESELSSPRSPALSETSSFGSTNSYCSTPLDEYPSFFEQQPVIKRRTSCDLFECIERHNYFEEPLAKMIFRQIVSCVAHLDMLGVCHRDIKDENIVIDDQFQVKLIDFGSAVLLPRHFGENKNYLFNQFYGTVSFASPEILLGRPYRAEPAEIWSLGVLLYTILFGEVPFHDSNMAIAGQFVHPKIKVSPECFSLISCMLNRSPEKRPSIHQILMHPWLSEYQNY</sequence>
<dbReference type="PANTHER" id="PTHR24346">
    <property type="entry name" value="MAP/MICROTUBULE AFFINITY-REGULATING KINASE"/>
    <property type="match status" value="1"/>
</dbReference>
<dbReference type="Pfam" id="PF00069">
    <property type="entry name" value="Pkinase"/>
    <property type="match status" value="2"/>
</dbReference>
<dbReference type="Gene3D" id="1.10.510.10">
    <property type="entry name" value="Transferase(Phosphotransferase) domain 1"/>
    <property type="match status" value="1"/>
</dbReference>
<dbReference type="InterPro" id="IPR008271">
    <property type="entry name" value="Ser/Thr_kinase_AS"/>
</dbReference>
<dbReference type="Proteomes" id="UP000053815">
    <property type="component" value="Unassembled WGS sequence"/>
</dbReference>
<evidence type="ECO:0000313" key="10">
    <source>
        <dbReference type="Proteomes" id="UP000053815"/>
    </source>
</evidence>
<feature type="binding site" evidence="5">
    <location>
        <position position="74"/>
    </location>
    <ligand>
        <name>ATP</name>
        <dbReference type="ChEBI" id="CHEBI:30616"/>
    </ligand>
</feature>
<dbReference type="GO" id="GO:0045719">
    <property type="term" value="P:negative regulation of glycogen biosynthetic process"/>
    <property type="evidence" value="ECO:0007669"/>
    <property type="project" value="TreeGrafter"/>
</dbReference>
<keyword evidence="1 5" id="KW-0547">Nucleotide-binding</keyword>
<proteinExistence type="inferred from homology"/>
<gene>
    <name evidence="9" type="ORF">MAM1_0124d05943</name>
</gene>
<comment type="similarity">
    <text evidence="6">Belongs to the protein kinase superfamily.</text>
</comment>
<dbReference type="AlphaFoldDB" id="A0A0C9MGM8"/>
<dbReference type="STRING" id="91626.A0A0C9MGM8"/>
<dbReference type="EMBL" id="DF836413">
    <property type="protein sequence ID" value="GAN06459.1"/>
    <property type="molecule type" value="Genomic_DNA"/>
</dbReference>
<dbReference type="InterPro" id="IPR000719">
    <property type="entry name" value="Prot_kinase_dom"/>
</dbReference>
<reference evidence="9" key="1">
    <citation type="submission" date="2014-09" db="EMBL/GenBank/DDBJ databases">
        <title>Draft genome sequence of an oleaginous Mucoromycotina fungus Mucor ambiguus NBRC6742.</title>
        <authorList>
            <person name="Takeda I."/>
            <person name="Yamane N."/>
            <person name="Morita T."/>
            <person name="Tamano K."/>
            <person name="Machida M."/>
            <person name="Baker S."/>
            <person name="Koike H."/>
        </authorList>
    </citation>
    <scope>NUCLEOTIDE SEQUENCE</scope>
    <source>
        <strain evidence="9">NBRC 6742</strain>
    </source>
</reference>
<dbReference type="InterPro" id="IPR017348">
    <property type="entry name" value="PIM1/2/3"/>
</dbReference>
<feature type="binding site" evidence="4">
    <location>
        <position position="188"/>
    </location>
    <ligand>
        <name>ATP</name>
        <dbReference type="ChEBI" id="CHEBI:30616"/>
    </ligand>
</feature>
<keyword evidence="9" id="KW-0808">Transferase</keyword>
<dbReference type="InterPro" id="IPR011009">
    <property type="entry name" value="Kinase-like_dom_sf"/>
</dbReference>
<dbReference type="GO" id="GO:0035556">
    <property type="term" value="P:intracellular signal transduction"/>
    <property type="evidence" value="ECO:0007669"/>
    <property type="project" value="TreeGrafter"/>
</dbReference>
<dbReference type="SUPFAM" id="SSF56112">
    <property type="entry name" value="Protein kinase-like (PK-like)"/>
    <property type="match status" value="2"/>
</dbReference>
<organism evidence="9">
    <name type="scientific">Mucor ambiguus</name>
    <dbReference type="NCBI Taxonomy" id="91626"/>
    <lineage>
        <taxon>Eukaryota</taxon>
        <taxon>Fungi</taxon>
        <taxon>Fungi incertae sedis</taxon>
        <taxon>Mucoromycota</taxon>
        <taxon>Mucoromycotina</taxon>
        <taxon>Mucoromycetes</taxon>
        <taxon>Mucorales</taxon>
        <taxon>Mucorineae</taxon>
        <taxon>Mucoraceae</taxon>
        <taxon>Mucor</taxon>
    </lineage>
</organism>
<protein>
    <submittedName>
        <fullName evidence="9">Kinase-like protein</fullName>
    </submittedName>
</protein>
<dbReference type="PROSITE" id="PS00108">
    <property type="entry name" value="PROTEIN_KINASE_ST"/>
    <property type="match status" value="1"/>
</dbReference>
<dbReference type="GO" id="GO:0005524">
    <property type="term" value="F:ATP binding"/>
    <property type="evidence" value="ECO:0007669"/>
    <property type="project" value="UniProtKB-UniRule"/>
</dbReference>
<keyword evidence="9" id="KW-0418">Kinase</keyword>
<dbReference type="InterPro" id="IPR017441">
    <property type="entry name" value="Protein_kinase_ATP_BS"/>
</dbReference>
<dbReference type="GO" id="GO:0043066">
    <property type="term" value="P:negative regulation of apoptotic process"/>
    <property type="evidence" value="ECO:0007669"/>
    <property type="project" value="InterPro"/>
</dbReference>
<feature type="active site" description="Proton acceptor" evidence="3">
    <location>
        <position position="227"/>
    </location>
</feature>
<evidence type="ECO:0000256" key="3">
    <source>
        <dbReference type="PIRSR" id="PIRSR037993-1"/>
    </source>
</evidence>
<evidence type="ECO:0000256" key="2">
    <source>
        <dbReference type="ARBA" id="ARBA00022840"/>
    </source>
</evidence>
<evidence type="ECO:0000313" key="9">
    <source>
        <dbReference type="EMBL" id="GAN06459.1"/>
    </source>
</evidence>
<evidence type="ECO:0000256" key="4">
    <source>
        <dbReference type="PIRSR" id="PIRSR037993-2"/>
    </source>
</evidence>
<dbReference type="Gene3D" id="3.30.200.20">
    <property type="entry name" value="Phosphorylase Kinase, domain 1"/>
    <property type="match status" value="1"/>
</dbReference>